<protein>
    <submittedName>
        <fullName evidence="2">Uncharacterized protein</fullName>
    </submittedName>
</protein>
<feature type="compositionally biased region" description="Basic and acidic residues" evidence="1">
    <location>
        <begin position="310"/>
        <end position="325"/>
    </location>
</feature>
<evidence type="ECO:0000313" key="2">
    <source>
        <dbReference type="EMBL" id="KAH0863023.1"/>
    </source>
</evidence>
<accession>A0ABQ7Y6W2</accession>
<dbReference type="Proteomes" id="UP000824890">
    <property type="component" value="Unassembled WGS sequence"/>
</dbReference>
<sequence>SRGQEHSYAANQYLTKSSSAALQSRGRQGAISSTAPFFNERVDRHGNSFGDRVGTKQTRNPPPKNATNLFGASLPKTKDDGQQRKFQPYASPPYTQSRDTSISLQRGRDLFPRRSEGQWRPKRTAELEAPPETEKVKSPHKGEDDNQAITVQPEVTETQIIAREAIMEEFYEVTRQYLSCADPVEAAARRQRVLYSDANGLMEATAASIMANLLSLQTQHTLSRINASNPTTPPPLQDAPFHTLLYPDPTALNSPQVEVEEDTRVDPSYNDAPPPNPLIEGNESPTEQKSPLELTEEHETLQEFQNKVKKGPEEHHGLKEQVLRRERSHKSKTHQRARFQLRELLKKEIRWLRKVLMRQVRLAPQRTLISN</sequence>
<feature type="compositionally biased region" description="Polar residues" evidence="1">
    <location>
        <begin position="1"/>
        <end position="36"/>
    </location>
</feature>
<evidence type="ECO:0000313" key="3">
    <source>
        <dbReference type="Proteomes" id="UP000824890"/>
    </source>
</evidence>
<feature type="compositionally biased region" description="Polar residues" evidence="1">
    <location>
        <begin position="93"/>
        <end position="104"/>
    </location>
</feature>
<comment type="caution">
    <text evidence="2">The sequence shown here is derived from an EMBL/GenBank/DDBJ whole genome shotgun (WGS) entry which is preliminary data.</text>
</comment>
<feature type="region of interest" description="Disordered" evidence="1">
    <location>
        <begin position="225"/>
        <end position="293"/>
    </location>
</feature>
<feature type="region of interest" description="Disordered" evidence="1">
    <location>
        <begin position="305"/>
        <end position="335"/>
    </location>
</feature>
<name>A0ABQ7Y6W2_BRANA</name>
<organism evidence="2 3">
    <name type="scientific">Brassica napus</name>
    <name type="common">Rape</name>
    <dbReference type="NCBI Taxonomy" id="3708"/>
    <lineage>
        <taxon>Eukaryota</taxon>
        <taxon>Viridiplantae</taxon>
        <taxon>Streptophyta</taxon>
        <taxon>Embryophyta</taxon>
        <taxon>Tracheophyta</taxon>
        <taxon>Spermatophyta</taxon>
        <taxon>Magnoliopsida</taxon>
        <taxon>eudicotyledons</taxon>
        <taxon>Gunneridae</taxon>
        <taxon>Pentapetalae</taxon>
        <taxon>rosids</taxon>
        <taxon>malvids</taxon>
        <taxon>Brassicales</taxon>
        <taxon>Brassicaceae</taxon>
        <taxon>Brassiceae</taxon>
        <taxon>Brassica</taxon>
    </lineage>
</organism>
<keyword evidence="3" id="KW-1185">Reference proteome</keyword>
<feature type="compositionally biased region" description="Polar residues" evidence="1">
    <location>
        <begin position="55"/>
        <end position="70"/>
    </location>
</feature>
<feature type="compositionally biased region" description="Basic residues" evidence="1">
    <location>
        <begin position="326"/>
        <end position="335"/>
    </location>
</feature>
<dbReference type="EMBL" id="JAGKQM010000018">
    <property type="protein sequence ID" value="KAH0863023.1"/>
    <property type="molecule type" value="Genomic_DNA"/>
</dbReference>
<feature type="region of interest" description="Disordered" evidence="1">
    <location>
        <begin position="1"/>
        <end position="147"/>
    </location>
</feature>
<feature type="non-terminal residue" evidence="2">
    <location>
        <position position="1"/>
    </location>
</feature>
<proteinExistence type="predicted"/>
<evidence type="ECO:0000256" key="1">
    <source>
        <dbReference type="SAM" id="MobiDB-lite"/>
    </source>
</evidence>
<gene>
    <name evidence="2" type="ORF">HID58_080234</name>
</gene>
<reference evidence="2 3" key="1">
    <citation type="submission" date="2021-05" db="EMBL/GenBank/DDBJ databases">
        <title>Genome Assembly of Synthetic Allotetraploid Brassica napus Reveals Homoeologous Exchanges between Subgenomes.</title>
        <authorList>
            <person name="Davis J.T."/>
        </authorList>
    </citation>
    <scope>NUCLEOTIDE SEQUENCE [LARGE SCALE GENOMIC DNA]</scope>
    <source>
        <strain evidence="3">cv. Da-Ae</strain>
        <tissue evidence="2">Seedling</tissue>
    </source>
</reference>
<feature type="compositionally biased region" description="Basic and acidic residues" evidence="1">
    <location>
        <begin position="106"/>
        <end position="144"/>
    </location>
</feature>